<dbReference type="Proteomes" id="UP001152797">
    <property type="component" value="Unassembled WGS sequence"/>
</dbReference>
<dbReference type="EMBL" id="CAMXCT030001524">
    <property type="protein sequence ID" value="CAL4778193.1"/>
    <property type="molecule type" value="Genomic_DNA"/>
</dbReference>
<feature type="domain" description="Dynamin N-terminal" evidence="2">
    <location>
        <begin position="39"/>
        <end position="193"/>
    </location>
</feature>
<evidence type="ECO:0000259" key="2">
    <source>
        <dbReference type="Pfam" id="PF00350"/>
    </source>
</evidence>
<dbReference type="InterPro" id="IPR027417">
    <property type="entry name" value="P-loop_NTPase"/>
</dbReference>
<sequence>MSTNSDNKLFEFAREVNHYCELRPDSELAKIKVVPSYILVGDQSSGKTSLLSRLARMPLGYTANKTGTRRPVEYNLIHDPSKREPDIEVNSKKVAVEDFLKVMIEENGTEGFRDSAVSVKILWRDIPESVIVADMPGMKDGDTAPENMILKRLRNANVIPVVILEPKDFDSKHFAFDLLKRAGRSYSDIIAVVNKCDEKMAEKGQWSNQSDWTDFWETANKKGFKKICITGWPCINSDRNNPDLEKQKRALGESCEQENNLIQEWKRRVNVCAEALECVGLEKFRQMLHRDQSARLGELCSRSLPLIRRENAEIAVKLQELRSKSKDSLKRSLSNIMHEWAHEVAQLLDGKVDVHDFLESSSTASDDVQWLSSHGAHRYDLLPSYSLHRPCTQSLLEGVSTSSFFTISEDSDGDGLPDHASWITAVSSCIFGAEAKLVGKAAFERILDVVFTASLCRIFQHVLMEFDAKFINNILAENSQDSGNKVIQQFVKRVLTRSLHPMIDVMSLLIWKHVEICFTLANKPWSKDADNLKDVGLRHHFDSSAELYAHALVKILNQELHERLEEHGELLQARCRGGKSNCSIANNFSGNTFPDAEDHSKYIDLSEADFCDAASGFLQIGIDVLEKASDKCRRNVRFYEILQLAAVQMKSKQGKTHDLNPKEIFRSQSQIDAISAVEVQKMRSTVLQMTSGKTINIELEVQDASGSWPKERDFEETPNELVDTLIHKRSDEKILNGLLKPEALCCLVALNDPKEGKWLTCSKVPKSGNRQWSMTGGRNQTQCPEGSYRVELTAQAKDQMDPDLDKLVTIDILCRKVKVTIKSVSLRTDRVPETSADSGSSESQSDREDSGEVKTGATEVMKTAMILVKHMNSKFKPLQGFAASGLRMDFRKLMVDLSCELVEQTVSFRELLEKRLEKLKLTAKKKIGP</sequence>
<reference evidence="4" key="2">
    <citation type="submission" date="2024-04" db="EMBL/GenBank/DDBJ databases">
        <authorList>
            <person name="Chen Y."/>
            <person name="Shah S."/>
            <person name="Dougan E. K."/>
            <person name="Thang M."/>
            <person name="Chan C."/>
        </authorList>
    </citation>
    <scope>NUCLEOTIDE SEQUENCE [LARGE SCALE GENOMIC DNA]</scope>
</reference>
<feature type="region of interest" description="Disordered" evidence="1">
    <location>
        <begin position="829"/>
        <end position="856"/>
    </location>
</feature>
<evidence type="ECO:0000313" key="3">
    <source>
        <dbReference type="EMBL" id="CAI3990881.1"/>
    </source>
</evidence>
<dbReference type="EMBL" id="CAMXCT010001524">
    <property type="protein sequence ID" value="CAI3990881.1"/>
    <property type="molecule type" value="Genomic_DNA"/>
</dbReference>
<dbReference type="EMBL" id="CAMXCT020001524">
    <property type="protein sequence ID" value="CAL1144256.1"/>
    <property type="molecule type" value="Genomic_DNA"/>
</dbReference>
<proteinExistence type="predicted"/>
<dbReference type="Gene3D" id="3.40.50.300">
    <property type="entry name" value="P-loop containing nucleotide triphosphate hydrolases"/>
    <property type="match status" value="1"/>
</dbReference>
<gene>
    <name evidence="3" type="ORF">C1SCF055_LOCUS17831</name>
</gene>
<dbReference type="Pfam" id="PF00350">
    <property type="entry name" value="Dynamin_N"/>
    <property type="match status" value="1"/>
</dbReference>
<dbReference type="InterPro" id="IPR045063">
    <property type="entry name" value="Dynamin_N"/>
</dbReference>
<dbReference type="SUPFAM" id="SSF52540">
    <property type="entry name" value="P-loop containing nucleoside triphosphate hydrolases"/>
    <property type="match status" value="1"/>
</dbReference>
<keyword evidence="5" id="KW-1185">Reference proteome</keyword>
<organism evidence="3">
    <name type="scientific">Cladocopium goreaui</name>
    <dbReference type="NCBI Taxonomy" id="2562237"/>
    <lineage>
        <taxon>Eukaryota</taxon>
        <taxon>Sar</taxon>
        <taxon>Alveolata</taxon>
        <taxon>Dinophyceae</taxon>
        <taxon>Suessiales</taxon>
        <taxon>Symbiodiniaceae</taxon>
        <taxon>Cladocopium</taxon>
    </lineage>
</organism>
<protein>
    <recommendedName>
        <fullName evidence="2">Dynamin N-terminal domain-containing protein</fullName>
    </recommendedName>
</protein>
<comment type="caution">
    <text evidence="3">The sequence shown here is derived from an EMBL/GenBank/DDBJ whole genome shotgun (WGS) entry which is preliminary data.</text>
</comment>
<dbReference type="OrthoDB" id="415706at2759"/>
<evidence type="ECO:0000313" key="5">
    <source>
        <dbReference type="Proteomes" id="UP001152797"/>
    </source>
</evidence>
<name>A0A9P1CIL9_9DINO</name>
<evidence type="ECO:0000313" key="4">
    <source>
        <dbReference type="EMBL" id="CAL1144256.1"/>
    </source>
</evidence>
<evidence type="ECO:0000256" key="1">
    <source>
        <dbReference type="SAM" id="MobiDB-lite"/>
    </source>
</evidence>
<reference evidence="3" key="1">
    <citation type="submission" date="2022-10" db="EMBL/GenBank/DDBJ databases">
        <authorList>
            <person name="Chen Y."/>
            <person name="Dougan E. K."/>
            <person name="Chan C."/>
            <person name="Rhodes N."/>
            <person name="Thang M."/>
        </authorList>
    </citation>
    <scope>NUCLEOTIDE SEQUENCE</scope>
</reference>
<dbReference type="AlphaFoldDB" id="A0A9P1CIL9"/>
<accession>A0A9P1CIL9</accession>